<evidence type="ECO:0000313" key="1">
    <source>
        <dbReference type="EMBL" id="CAF9902783.1"/>
    </source>
</evidence>
<dbReference type="EMBL" id="CAJPDS010000001">
    <property type="protein sequence ID" value="CAF9902783.1"/>
    <property type="molecule type" value="Genomic_DNA"/>
</dbReference>
<keyword evidence="2" id="KW-1185">Reference proteome</keyword>
<dbReference type="PANTHER" id="PTHR36166">
    <property type="entry name" value="CHROMOSOME 9, WHOLE GENOME SHOTGUN SEQUENCE"/>
    <property type="match status" value="1"/>
</dbReference>
<proteinExistence type="predicted"/>
<dbReference type="OrthoDB" id="509124at2759"/>
<reference evidence="1" key="1">
    <citation type="submission" date="2021-03" db="EMBL/GenBank/DDBJ databases">
        <authorList>
            <person name="Tagirdzhanova G."/>
        </authorList>
    </citation>
    <scope>NUCLEOTIDE SEQUENCE</scope>
</reference>
<accession>A0A8H3I362</accession>
<comment type="caution">
    <text evidence="1">The sequence shown here is derived from an EMBL/GenBank/DDBJ whole genome shotgun (WGS) entry which is preliminary data.</text>
</comment>
<dbReference type="InterPro" id="IPR023393">
    <property type="entry name" value="START-like_dom_sf"/>
</dbReference>
<dbReference type="Proteomes" id="UP000664521">
    <property type="component" value="Unassembled WGS sequence"/>
</dbReference>
<name>A0A8H3I362_9LECA</name>
<dbReference type="SUPFAM" id="SSF55961">
    <property type="entry name" value="Bet v1-like"/>
    <property type="match status" value="1"/>
</dbReference>
<dbReference type="Gene3D" id="3.30.530.20">
    <property type="match status" value="1"/>
</dbReference>
<dbReference type="AlphaFoldDB" id="A0A8H3I362"/>
<sequence length="207" mass="22692">MSSINPEADSGSATAFLLEPLPTPRWGSQTGFGAFSVRAIAMIRAAPDTVLDCLLDTSTYPVWNGFVPAVTLPPASASDPSFPNSHLTVGRQFIEHVDMYGNGRSSGLVKMKLLMTTMEELGHSNGQGYKVVWLGQGYPDWALRSERVHVISQAEDGASTYEVWETFSGPLACLVKLFVGKTLVKRFRQWNQELKTYVEGMSQPSKS</sequence>
<gene>
    <name evidence="1" type="ORF">HETSPECPRED_000004</name>
</gene>
<organism evidence="1 2">
    <name type="scientific">Heterodermia speciosa</name>
    <dbReference type="NCBI Taxonomy" id="116794"/>
    <lineage>
        <taxon>Eukaryota</taxon>
        <taxon>Fungi</taxon>
        <taxon>Dikarya</taxon>
        <taxon>Ascomycota</taxon>
        <taxon>Pezizomycotina</taxon>
        <taxon>Lecanoromycetes</taxon>
        <taxon>OSLEUM clade</taxon>
        <taxon>Lecanoromycetidae</taxon>
        <taxon>Caliciales</taxon>
        <taxon>Physciaceae</taxon>
        <taxon>Heterodermia</taxon>
    </lineage>
</organism>
<dbReference type="PANTHER" id="PTHR36166:SF1">
    <property type="entry name" value="SRPBCC DOMAIN-CONTAINING PROTEIN"/>
    <property type="match status" value="1"/>
</dbReference>
<evidence type="ECO:0000313" key="2">
    <source>
        <dbReference type="Proteomes" id="UP000664521"/>
    </source>
</evidence>
<evidence type="ECO:0008006" key="3">
    <source>
        <dbReference type="Google" id="ProtNLM"/>
    </source>
</evidence>
<protein>
    <recommendedName>
        <fullName evidence="3">Coenzyme Q-binding protein COQ10 START domain-containing protein</fullName>
    </recommendedName>
</protein>
<dbReference type="CDD" id="cd07822">
    <property type="entry name" value="SRPBCC_4"/>
    <property type="match status" value="1"/>
</dbReference>